<reference evidence="1" key="1">
    <citation type="journal article" date="2017" name="Am. J. Bot.">
        <title>The East Asian origin of the giant lobelias.</title>
        <authorList>
            <person name="Knox E.B."/>
            <person name="Li C."/>
        </authorList>
    </citation>
    <scope>NUCLEOTIDE SEQUENCE</scope>
    <source>
        <strain evidence="1">K5237</strain>
    </source>
</reference>
<keyword evidence="1" id="KW-0934">Plastid</keyword>
<accession>A0A1Z2QTU9</accession>
<protein>
    <submittedName>
        <fullName evidence="1">Uncharacterized protein</fullName>
    </submittedName>
</protein>
<proteinExistence type="predicted"/>
<name>A0A1Z2QTU9_9ASTR</name>
<gene>
    <name evidence="1" type="primary">ORF327</name>
    <name evidence="1" type="ORF">Is_hyp1Pt0118</name>
</gene>
<geneLocation type="plastid" evidence="1"/>
<organism evidence="1">
    <name type="scientific">Isotoma hypocrateriformis</name>
    <dbReference type="NCBI Taxonomy" id="2010881"/>
    <lineage>
        <taxon>Eukaryota</taxon>
        <taxon>Viridiplantae</taxon>
        <taxon>Streptophyta</taxon>
        <taxon>Embryophyta</taxon>
        <taxon>Tracheophyta</taxon>
        <taxon>Spermatophyta</taxon>
        <taxon>Magnoliopsida</taxon>
        <taxon>eudicotyledons</taxon>
        <taxon>Gunneridae</taxon>
        <taxon>Pentapetalae</taxon>
        <taxon>asterids</taxon>
        <taxon>campanulids</taxon>
        <taxon>Asterales</taxon>
        <taxon>Campanulaceae</taxon>
        <taxon>Isotoma</taxon>
    </lineage>
</organism>
<sequence>MTNQNMIQNMTNQNMNMFRLRKIRKDPFCFTTSSFMAHESGTSMIDLAIDEPEYNDDSKPCLSYNSNPCLSDNSNPCLSDNSKPCLSDNSKPCLSDNSKPCLSDNSNPCLSDNSSPCLSRYGHKASRRTATIKKDGNGSLDGNGALSSAKTNENKNLNKKINGKRFPGLETDKLFSQTRETLETGLFCPHGKKYLKKYQRKYSACPHRPKSYESEPQKKYLKKYQQKSYEYNSHYNRDHCTPYSKEHSNSFLKAFYSGRLKGERWMNKKVQRFLKNRIPWKDFEVTISDNLNEAAEQPQTEVNTLYLGFWHGALLRLKTLQLQTKRK</sequence>
<dbReference type="AlphaFoldDB" id="A0A1Z2QTU9"/>
<dbReference type="GeneID" id="33368218"/>
<dbReference type="EMBL" id="MF061175">
    <property type="protein sequence ID" value="ASA34913.1"/>
    <property type="molecule type" value="Genomic_DNA"/>
</dbReference>
<dbReference type="RefSeq" id="YP_009403720.1">
    <property type="nucleotide sequence ID" value="NC_035363.1"/>
</dbReference>
<evidence type="ECO:0000313" key="1">
    <source>
        <dbReference type="EMBL" id="ASA34913.1"/>
    </source>
</evidence>